<dbReference type="PANTHER" id="PTHR33490:SF3">
    <property type="entry name" value="CONSERVED INTEGRAL MEMBRANE PROTEIN"/>
    <property type="match status" value="1"/>
</dbReference>
<dbReference type="SMART" id="SM00460">
    <property type="entry name" value="TGc"/>
    <property type="match status" value="1"/>
</dbReference>
<keyword evidence="3" id="KW-1185">Reference proteome</keyword>
<name>A0ABM9BV09_9BACL</name>
<dbReference type="SUPFAM" id="SSF54001">
    <property type="entry name" value="Cysteine proteinases"/>
    <property type="match status" value="1"/>
</dbReference>
<evidence type="ECO:0000259" key="1">
    <source>
        <dbReference type="SMART" id="SM00460"/>
    </source>
</evidence>
<dbReference type="Pfam" id="PF01841">
    <property type="entry name" value="Transglut_core"/>
    <property type="match status" value="1"/>
</dbReference>
<evidence type="ECO:0000313" key="2">
    <source>
        <dbReference type="EMBL" id="CAH1195192.1"/>
    </source>
</evidence>
<gene>
    <name evidence="2" type="ORF">PAECIP111891_00619</name>
</gene>
<dbReference type="Proteomes" id="UP000838821">
    <property type="component" value="Unassembled WGS sequence"/>
</dbReference>
<accession>A0ABM9BV09</accession>
<feature type="domain" description="Transglutaminase-like" evidence="1">
    <location>
        <begin position="75"/>
        <end position="141"/>
    </location>
</feature>
<proteinExistence type="predicted"/>
<comment type="caution">
    <text evidence="2">The sequence shown here is derived from an EMBL/GenBank/DDBJ whole genome shotgun (WGS) entry which is preliminary data.</text>
</comment>
<organism evidence="2 3">
    <name type="scientific">Paenibacillus allorhizoplanae</name>
    <dbReference type="NCBI Taxonomy" id="2905648"/>
    <lineage>
        <taxon>Bacteria</taxon>
        <taxon>Bacillati</taxon>
        <taxon>Bacillota</taxon>
        <taxon>Bacilli</taxon>
        <taxon>Bacillales</taxon>
        <taxon>Paenibacillaceae</taxon>
        <taxon>Paenibacillus</taxon>
    </lineage>
</organism>
<dbReference type="InterPro" id="IPR038765">
    <property type="entry name" value="Papain-like_cys_pep_sf"/>
</dbReference>
<dbReference type="Gene3D" id="3.10.620.30">
    <property type="match status" value="1"/>
</dbReference>
<sequence length="203" mass="22967">MMHLICESNVIEDYLVESKEVNYSHMTIKEKAEELHAGSLNEIDFVKRAFVFVRDSIAHSWDIQSSRITCNASEVLHFSEGICYAKSNLLCAILRSKGIPTGFCYQRLTLGDTPDTGYCVHALNAVYLHTIGKWIRLDARGNKPGIHAEFSLTEEKLAFPIRDEYGEMDYLHIYAAPNPKTIQSLKQSTDCLTMYQLGLPTTL</sequence>
<dbReference type="PANTHER" id="PTHR33490">
    <property type="entry name" value="BLR5614 PROTEIN-RELATED"/>
    <property type="match status" value="1"/>
</dbReference>
<evidence type="ECO:0000313" key="3">
    <source>
        <dbReference type="Proteomes" id="UP000838821"/>
    </source>
</evidence>
<dbReference type="InterPro" id="IPR002931">
    <property type="entry name" value="Transglutaminase-like"/>
</dbReference>
<protein>
    <recommendedName>
        <fullName evidence="1">Transglutaminase-like domain-containing protein</fullName>
    </recommendedName>
</protein>
<reference evidence="2" key="1">
    <citation type="submission" date="2022-01" db="EMBL/GenBank/DDBJ databases">
        <authorList>
            <person name="Criscuolo A."/>
        </authorList>
    </citation>
    <scope>NUCLEOTIDE SEQUENCE</scope>
    <source>
        <strain evidence="2">CIP111891</strain>
    </source>
</reference>
<dbReference type="EMBL" id="CAKMMW010000002">
    <property type="protein sequence ID" value="CAH1195192.1"/>
    <property type="molecule type" value="Genomic_DNA"/>
</dbReference>